<dbReference type="InterPro" id="IPR050764">
    <property type="entry name" value="CbbQ/NirQ/NorQ/GpvN"/>
</dbReference>
<accession>A0A3A5H283</accession>
<evidence type="ECO:0000256" key="1">
    <source>
        <dbReference type="SAM" id="MobiDB-lite"/>
    </source>
</evidence>
<dbReference type="Proteomes" id="UP000276542">
    <property type="component" value="Unassembled WGS sequence"/>
</dbReference>
<dbReference type="PANTHER" id="PTHR42759">
    <property type="entry name" value="MOXR FAMILY PROTEIN"/>
    <property type="match status" value="1"/>
</dbReference>
<dbReference type="GO" id="GO:0016887">
    <property type="term" value="F:ATP hydrolysis activity"/>
    <property type="evidence" value="ECO:0007669"/>
    <property type="project" value="InterPro"/>
</dbReference>
<dbReference type="InterPro" id="IPR027417">
    <property type="entry name" value="P-loop_NTPase"/>
</dbReference>
<feature type="domain" description="ChlI/MoxR AAA lid" evidence="3">
    <location>
        <begin position="302"/>
        <end position="366"/>
    </location>
</feature>
<dbReference type="Gene3D" id="1.10.8.80">
    <property type="entry name" value="Magnesium chelatase subunit I, C-Terminal domain"/>
    <property type="match status" value="1"/>
</dbReference>
<comment type="caution">
    <text evidence="4">The sequence shown here is derived from an EMBL/GenBank/DDBJ whole genome shotgun (WGS) entry which is preliminary data.</text>
</comment>
<feature type="region of interest" description="Disordered" evidence="1">
    <location>
        <begin position="16"/>
        <end position="36"/>
    </location>
</feature>
<name>A0A3A5H283_9ACTN</name>
<evidence type="ECO:0000313" key="5">
    <source>
        <dbReference type="Proteomes" id="UP000276542"/>
    </source>
</evidence>
<dbReference type="CDD" id="cd00009">
    <property type="entry name" value="AAA"/>
    <property type="match status" value="1"/>
</dbReference>
<feature type="domain" description="ATPase AAA-3" evidence="2">
    <location>
        <begin position="94"/>
        <end position="224"/>
    </location>
</feature>
<dbReference type="OrthoDB" id="9808397at2"/>
<evidence type="ECO:0000259" key="2">
    <source>
        <dbReference type="Pfam" id="PF07726"/>
    </source>
</evidence>
<dbReference type="Pfam" id="PF07726">
    <property type="entry name" value="AAA_3"/>
    <property type="match status" value="1"/>
</dbReference>
<evidence type="ECO:0000259" key="3">
    <source>
        <dbReference type="Pfam" id="PF17863"/>
    </source>
</evidence>
<dbReference type="InterPro" id="IPR041628">
    <property type="entry name" value="ChlI/MoxR_AAA_lid"/>
</dbReference>
<dbReference type="EMBL" id="QYRP01000002">
    <property type="protein sequence ID" value="RJS44916.1"/>
    <property type="molecule type" value="Genomic_DNA"/>
</dbReference>
<sequence length="375" mass="40624">MGGRIAARVSAITARPSDQIHRGQRTSRAAPEGNPHAVSAEVGAHSTAAPAITPDELTQAGEILAAIEASFSARVVGQERLRTALLVALLAEGHILLESVPGLAKTLAASTLATSVNAEFSRIQCTPDLLPSDIIGTQVYDPRNHTFETQLGPVHANFVLLDEINRASAKTQSAMLEAMQESQTSIAGVVHRLPVPFMVLATQNPIEEEGTYVLPRAQMDRFLLKEVIDYPSIDQEVLVLDRIENGTLGRDTHAKAVVGHDHVSYLHSLTHRVYVDPAVKRYVASLVAATRDNALPQELRAYVDMGASPRATVAFFQAARALALLNGRNHVIPEDVRALRHGVLRHRVHLSFEALAERVRVEDVIDSVVKTVPSP</sequence>
<dbReference type="Pfam" id="PF17863">
    <property type="entry name" value="AAA_lid_2"/>
    <property type="match status" value="1"/>
</dbReference>
<organism evidence="4 5">
    <name type="scientific">Nocardioides cavernaquae</name>
    <dbReference type="NCBI Taxonomy" id="2321396"/>
    <lineage>
        <taxon>Bacteria</taxon>
        <taxon>Bacillati</taxon>
        <taxon>Actinomycetota</taxon>
        <taxon>Actinomycetes</taxon>
        <taxon>Propionibacteriales</taxon>
        <taxon>Nocardioidaceae</taxon>
        <taxon>Nocardioides</taxon>
    </lineage>
</organism>
<keyword evidence="5" id="KW-1185">Reference proteome</keyword>
<reference evidence="5" key="1">
    <citation type="submission" date="2018-09" db="EMBL/GenBank/DDBJ databases">
        <authorList>
            <person name="Zhu H."/>
        </authorList>
    </citation>
    <scope>NUCLEOTIDE SEQUENCE [LARGE SCALE GENOMIC DNA]</scope>
    <source>
        <strain evidence="5">K1W22B-1</strain>
    </source>
</reference>
<dbReference type="Gene3D" id="3.40.50.300">
    <property type="entry name" value="P-loop containing nucleotide triphosphate hydrolases"/>
    <property type="match status" value="1"/>
</dbReference>
<dbReference type="AlphaFoldDB" id="A0A3A5H283"/>
<dbReference type="InterPro" id="IPR011703">
    <property type="entry name" value="ATPase_AAA-3"/>
</dbReference>
<gene>
    <name evidence="4" type="ORF">D4739_00755</name>
</gene>
<dbReference type="SUPFAM" id="SSF52540">
    <property type="entry name" value="P-loop containing nucleoside triphosphate hydrolases"/>
    <property type="match status" value="1"/>
</dbReference>
<dbReference type="GO" id="GO:0005524">
    <property type="term" value="F:ATP binding"/>
    <property type="evidence" value="ECO:0007669"/>
    <property type="project" value="InterPro"/>
</dbReference>
<protein>
    <submittedName>
        <fullName evidence="4">MoxR family ATPase</fullName>
    </submittedName>
</protein>
<dbReference type="PANTHER" id="PTHR42759:SF1">
    <property type="entry name" value="MAGNESIUM-CHELATASE SUBUNIT CHLD"/>
    <property type="match status" value="1"/>
</dbReference>
<evidence type="ECO:0000313" key="4">
    <source>
        <dbReference type="EMBL" id="RJS44916.1"/>
    </source>
</evidence>
<dbReference type="PIRSF" id="PIRSF002849">
    <property type="entry name" value="AAA_ATPase_chaperone_MoxR_prd"/>
    <property type="match status" value="1"/>
</dbReference>
<proteinExistence type="predicted"/>